<dbReference type="Proteomes" id="UP000638560">
    <property type="component" value="Unassembled WGS sequence"/>
</dbReference>
<evidence type="ECO:0000256" key="1">
    <source>
        <dbReference type="SAM" id="MobiDB-lite"/>
    </source>
</evidence>
<feature type="compositionally biased region" description="Basic and acidic residues" evidence="1">
    <location>
        <begin position="130"/>
        <end position="145"/>
    </location>
</feature>
<name>A0ABS0GYN4_9ACTN</name>
<organism evidence="2 3">
    <name type="scientific">Plantactinospora alkalitolerans</name>
    <dbReference type="NCBI Taxonomy" id="2789879"/>
    <lineage>
        <taxon>Bacteria</taxon>
        <taxon>Bacillati</taxon>
        <taxon>Actinomycetota</taxon>
        <taxon>Actinomycetes</taxon>
        <taxon>Micromonosporales</taxon>
        <taxon>Micromonosporaceae</taxon>
        <taxon>Plantactinospora</taxon>
    </lineage>
</organism>
<dbReference type="EMBL" id="JADPUN010000177">
    <property type="protein sequence ID" value="MBF9131048.1"/>
    <property type="molecule type" value="Genomic_DNA"/>
</dbReference>
<evidence type="ECO:0000313" key="2">
    <source>
        <dbReference type="EMBL" id="MBF9131048.1"/>
    </source>
</evidence>
<protein>
    <recommendedName>
        <fullName evidence="4">YbaB/EbfC DNA-binding family protein</fullName>
    </recommendedName>
</protein>
<keyword evidence="3" id="KW-1185">Reference proteome</keyword>
<comment type="caution">
    <text evidence="2">The sequence shown here is derived from an EMBL/GenBank/DDBJ whole genome shotgun (WGS) entry which is preliminary data.</text>
</comment>
<sequence>MSQRYDRDDDLNLASLDFLGDSNVLRAQARRELDAAGGRIRPAAHHEGADRTDSIRVSVDAEGQVESVEITRGWQERIDPAGFPAALFEAYAAGVQKLITGSALAAFAKEEESGGDPFGLGRRPKSPFGPDERGTDRYARPRQVAEPEPDDRDWLAITRSTLDDLDDQLRRLDRIDIGLVAADDPERTLTSPHGHLTARIQGRGIAGITGDTQRIRGASTEQLRLEAIGLFRAVRAETGSHRAVSRGS</sequence>
<accession>A0ABS0GYN4</accession>
<dbReference type="RefSeq" id="WP_196202605.1">
    <property type="nucleotide sequence ID" value="NZ_JADPUN010000177.1"/>
</dbReference>
<gene>
    <name evidence="2" type="ORF">I0C86_19095</name>
</gene>
<evidence type="ECO:0000313" key="3">
    <source>
        <dbReference type="Proteomes" id="UP000638560"/>
    </source>
</evidence>
<reference evidence="2 3" key="1">
    <citation type="submission" date="2020-11" db="EMBL/GenBank/DDBJ databases">
        <title>A novel isolate from a Black sea contaminated sediment with potential to produce alkanes: Plantactinospora alkalitolerans sp. nov.</title>
        <authorList>
            <person name="Carro L."/>
            <person name="Veyisoglu A."/>
            <person name="Guven K."/>
            <person name="Schumann P."/>
            <person name="Klenk H.-P."/>
            <person name="Sahin N."/>
        </authorList>
    </citation>
    <scope>NUCLEOTIDE SEQUENCE [LARGE SCALE GENOMIC DNA]</scope>
    <source>
        <strain evidence="2 3">S1510</strain>
    </source>
</reference>
<feature type="region of interest" description="Disordered" evidence="1">
    <location>
        <begin position="111"/>
        <end position="151"/>
    </location>
</feature>
<proteinExistence type="predicted"/>
<evidence type="ECO:0008006" key="4">
    <source>
        <dbReference type="Google" id="ProtNLM"/>
    </source>
</evidence>